<name>A0A088S0V5_LEIPA</name>
<feature type="region of interest" description="Disordered" evidence="1">
    <location>
        <begin position="84"/>
        <end position="118"/>
    </location>
</feature>
<dbReference type="KEGG" id="lpan:LPMP_344160"/>
<dbReference type="EMBL" id="CP009403">
    <property type="protein sequence ID" value="AIO02038.1"/>
    <property type="molecule type" value="Genomic_DNA"/>
</dbReference>
<keyword evidence="2" id="KW-0812">Transmembrane</keyword>
<dbReference type="Proteomes" id="UP000063063">
    <property type="component" value="Chromosome 34"/>
</dbReference>
<keyword evidence="4" id="KW-1185">Reference proteome</keyword>
<keyword evidence="2" id="KW-0472">Membrane</keyword>
<sequence>MGGIQSAVTSTRLSFDLLGYSHGLEELILMYWWVIVLANLVLFAFAKHSLKCWELRQDRRRLQCCYMRHCQRLHAARELNSRTTDFSHSAQAEGTAASTRTTPTTSLPSSKELTETGTATSFTVDSISKRGKTKLRHPLCDPIVLKADEDIPSPKVADLTAEAVLHSSRNEPHGATAAVQTNDSRPPSLLLKVHSATSDLSFSSSLPSTAQPTNSATKWLLNRFGFMSSGMSQGSDDRFDICRHSNSSDRLSRLSNCCPRYSEDEQRLIDKKRQENVHAWMEAKRALVLTESLAAGSRGVTPLSSVSRCTMPPCEKEAMKTELVS</sequence>
<accession>A0A088S0V5</accession>
<dbReference type="GeneID" id="22578921"/>
<evidence type="ECO:0008006" key="5">
    <source>
        <dbReference type="Google" id="ProtNLM"/>
    </source>
</evidence>
<dbReference type="AlphaFoldDB" id="A0A088S0V5"/>
<feature type="transmembrane region" description="Helical" evidence="2">
    <location>
        <begin position="28"/>
        <end position="46"/>
    </location>
</feature>
<evidence type="ECO:0000313" key="3">
    <source>
        <dbReference type="EMBL" id="AIO02038.1"/>
    </source>
</evidence>
<evidence type="ECO:0000313" key="4">
    <source>
        <dbReference type="Proteomes" id="UP000063063"/>
    </source>
</evidence>
<dbReference type="eggNOG" id="ENOG502SHU2">
    <property type="taxonomic scope" value="Eukaryota"/>
</dbReference>
<protein>
    <recommendedName>
        <fullName evidence="5">Transmembrane protein</fullName>
    </recommendedName>
</protein>
<evidence type="ECO:0000256" key="2">
    <source>
        <dbReference type="SAM" id="Phobius"/>
    </source>
</evidence>
<feature type="compositionally biased region" description="Low complexity" evidence="1">
    <location>
        <begin position="95"/>
        <end position="111"/>
    </location>
</feature>
<evidence type="ECO:0000256" key="1">
    <source>
        <dbReference type="SAM" id="MobiDB-lite"/>
    </source>
</evidence>
<dbReference type="VEuPathDB" id="TriTrypDB:LPMP_344160"/>
<proteinExistence type="predicted"/>
<dbReference type="VEuPathDB" id="TriTrypDB:LPAL13_340049000"/>
<dbReference type="OrthoDB" id="266399at2759"/>
<keyword evidence="2" id="KW-1133">Transmembrane helix</keyword>
<reference evidence="3 4" key="1">
    <citation type="journal article" date="2015" name="Sci. Rep.">
        <title>The genome of Leishmania panamensis: insights into genomics of the L. (Viannia) subgenus.</title>
        <authorList>
            <person name="Llanes A."/>
            <person name="Restrepo C.M."/>
            <person name="Vecchio G.D."/>
            <person name="Anguizola F.J."/>
            <person name="Lleonart R."/>
        </authorList>
    </citation>
    <scope>NUCLEOTIDE SEQUENCE [LARGE SCALE GENOMIC DNA]</scope>
    <source>
        <strain evidence="3 4">MHOM/PA/94/PSC-1</strain>
    </source>
</reference>
<organism evidence="3 4">
    <name type="scientific">Leishmania panamensis</name>
    <dbReference type="NCBI Taxonomy" id="5679"/>
    <lineage>
        <taxon>Eukaryota</taxon>
        <taxon>Discoba</taxon>
        <taxon>Euglenozoa</taxon>
        <taxon>Kinetoplastea</taxon>
        <taxon>Metakinetoplastina</taxon>
        <taxon>Trypanosomatida</taxon>
        <taxon>Trypanosomatidae</taxon>
        <taxon>Leishmaniinae</taxon>
        <taxon>Leishmania</taxon>
        <taxon>Leishmania guyanensis species complex</taxon>
    </lineage>
</organism>
<gene>
    <name evidence="3" type="ORF">LPMP_344160</name>
</gene>
<dbReference type="RefSeq" id="XP_010702838.1">
    <property type="nucleotide sequence ID" value="XM_010704536.1"/>
</dbReference>